<evidence type="ECO:0000256" key="3">
    <source>
        <dbReference type="ARBA" id="ARBA00022722"/>
    </source>
</evidence>
<keyword evidence="6" id="KW-0378">Hydrolase</keyword>
<dbReference type="Pfam" id="PF00270">
    <property type="entry name" value="DEAD"/>
    <property type="match status" value="1"/>
</dbReference>
<dbReference type="Pfam" id="PF18395">
    <property type="entry name" value="Cas3_C"/>
    <property type="match status" value="1"/>
</dbReference>
<reference evidence="12 13" key="1">
    <citation type="submission" date="2020-08" db="EMBL/GenBank/DDBJ databases">
        <title>Sequencing the genomes of 1000 actinobacteria strains.</title>
        <authorList>
            <person name="Klenk H.-P."/>
        </authorList>
    </citation>
    <scope>NUCLEOTIDE SEQUENCE [LARGE SCALE GENOMIC DNA]</scope>
    <source>
        <strain evidence="12 13">DSM 44230</strain>
    </source>
</reference>
<dbReference type="GO" id="GO:0016787">
    <property type="term" value="F:hydrolase activity"/>
    <property type="evidence" value="ECO:0007669"/>
    <property type="project" value="UniProtKB-KW"/>
</dbReference>
<dbReference type="NCBIfam" id="TIGR01596">
    <property type="entry name" value="cas3_HD"/>
    <property type="match status" value="1"/>
</dbReference>
<dbReference type="Proteomes" id="UP000533598">
    <property type="component" value="Unassembled WGS sequence"/>
</dbReference>
<dbReference type="Gene3D" id="3.40.50.300">
    <property type="entry name" value="P-loop containing nucleotide triphosphate hydrolases"/>
    <property type="match status" value="2"/>
</dbReference>
<dbReference type="CDD" id="cd17930">
    <property type="entry name" value="DEXHc_cas3"/>
    <property type="match status" value="1"/>
</dbReference>
<evidence type="ECO:0000256" key="6">
    <source>
        <dbReference type="ARBA" id="ARBA00022801"/>
    </source>
</evidence>
<dbReference type="SMART" id="SM00487">
    <property type="entry name" value="DEXDc"/>
    <property type="match status" value="1"/>
</dbReference>
<evidence type="ECO:0000256" key="7">
    <source>
        <dbReference type="ARBA" id="ARBA00022806"/>
    </source>
</evidence>
<evidence type="ECO:0000256" key="2">
    <source>
        <dbReference type="ARBA" id="ARBA00009046"/>
    </source>
</evidence>
<evidence type="ECO:0000259" key="10">
    <source>
        <dbReference type="PROSITE" id="PS51192"/>
    </source>
</evidence>
<comment type="similarity">
    <text evidence="2">In the central section; belongs to the CRISPR-associated helicase Cas3 family.</text>
</comment>
<evidence type="ECO:0000256" key="1">
    <source>
        <dbReference type="ARBA" id="ARBA00006847"/>
    </source>
</evidence>
<dbReference type="InterPro" id="IPR011545">
    <property type="entry name" value="DEAD/DEAH_box_helicase_dom"/>
</dbReference>
<protein>
    <submittedName>
        <fullName evidence="12">CRISPR-associated helicase Cas3/CRISPR-associated endonuclease Cas3-HD</fullName>
    </submittedName>
</protein>
<dbReference type="InterPro" id="IPR014001">
    <property type="entry name" value="Helicase_ATP-bd"/>
</dbReference>
<dbReference type="GO" id="GO:0005524">
    <property type="term" value="F:ATP binding"/>
    <property type="evidence" value="ECO:0007669"/>
    <property type="project" value="UniProtKB-KW"/>
</dbReference>
<dbReference type="InterPro" id="IPR006483">
    <property type="entry name" value="CRISPR-assoc_Cas3_HD"/>
</dbReference>
<dbReference type="GO" id="GO:0003723">
    <property type="term" value="F:RNA binding"/>
    <property type="evidence" value="ECO:0007669"/>
    <property type="project" value="TreeGrafter"/>
</dbReference>
<keyword evidence="13" id="KW-1185">Reference proteome</keyword>
<dbReference type="InterPro" id="IPR041372">
    <property type="entry name" value="Cas3_C"/>
</dbReference>
<dbReference type="InterPro" id="IPR027417">
    <property type="entry name" value="P-loop_NTPase"/>
</dbReference>
<dbReference type="InterPro" id="IPR050547">
    <property type="entry name" value="DEAD_box_RNA_helicases"/>
</dbReference>
<dbReference type="InterPro" id="IPR038257">
    <property type="entry name" value="CRISPR-assoc_Cas3_HD_sf"/>
</dbReference>
<keyword evidence="12" id="KW-0255">Endonuclease</keyword>
<evidence type="ECO:0000256" key="9">
    <source>
        <dbReference type="ARBA" id="ARBA00023118"/>
    </source>
</evidence>
<sequence>MTHWLPLHQHLDDTGAVARRLLESWVPRQVLDTVARDVRGDLDEVRVLLEWLTRVHDVGKASPAFAVQVPALADRMRGSGLSASPLLAHDRQRSAVTHALVGHVAVREWLAGRHGLPRRGLAAQLAVIVGSHHGVPPEERQLQLVRQRPELAGTGVWKRAREHFLERADATIDWARWRDVQLSLPSQVLLTGLVIVADWIASNTDLFPLLAAHEPPRPMDTAARLEHAWQQLDLPGPWSAELPGVDAEVLFGQRFAHPNARARPVQVAAVELARRQERPGLLIIEAPMGNGKTEAALLAAEVLAARSGAGGCFVALPTQATTDAMFSRVHTWLEHLPRPGGEVSVTLAHGKASLNEEFAGLVRAGYFASVDEEQDSGAIVAHQWLRGRKKGVLASFVVGTIDQILFAGLKSKHLMLRHLGLAGKVVIIDEVHAYDVFMSQYLLRVLEWLGAYRVPVVLLSATLPAARRAQLLASYDGQANPAVAAELGYPVLVSSGGLAPVTVPAGGEDSTVVLNHLADDLDTLVAYLRVRLAQGGCAVVVRNTVTRVQETAQRLEEEFGAGQVTINHSRFLACDRARIDQSLLRQFGPRGQRPGLHIVVASQVVEQSLDVDFDLMVTDLAPMDLVLQRLGRLHRHLRDRPDPLRQARCALVGVGDWDAAPVQAVAGSRRVYGDHTLLRAAALLAGRAEVVLPRDISPLVQQAYGEQPLGPVTWQEHMQAAEHQAAAAESRRTAAAGDFRLGPPTDRSLVSWVAAGVGDADDDHTGLAQVRDGAESLEVLVVQRDSAGGLVTPEWIARGGGEPVPVDLAVPARQAAVIAACSLRLPLALSHPGVIAAVTLALETNYFTSFQLTPLLKGQLVLVLDENRKAVLRHGEIAFTLTYDPRRGLIHERA</sequence>
<dbReference type="GO" id="GO:0004519">
    <property type="term" value="F:endonuclease activity"/>
    <property type="evidence" value="ECO:0007669"/>
    <property type="project" value="UniProtKB-KW"/>
</dbReference>
<dbReference type="Pfam" id="PF18019">
    <property type="entry name" value="Cas3_HD"/>
    <property type="match status" value="1"/>
</dbReference>
<evidence type="ECO:0000313" key="12">
    <source>
        <dbReference type="EMBL" id="MBB4677193.1"/>
    </source>
</evidence>
<dbReference type="InterPro" id="IPR006474">
    <property type="entry name" value="Helicase_Cas3_CRISPR-ass_core"/>
</dbReference>
<proteinExistence type="inferred from homology"/>
<dbReference type="NCBIfam" id="TIGR01587">
    <property type="entry name" value="cas3_core"/>
    <property type="match status" value="1"/>
</dbReference>
<dbReference type="GO" id="GO:0051607">
    <property type="term" value="P:defense response to virus"/>
    <property type="evidence" value="ECO:0007669"/>
    <property type="project" value="UniProtKB-KW"/>
</dbReference>
<gene>
    <name evidence="12" type="ORF">HNR67_003311</name>
</gene>
<keyword evidence="3" id="KW-0540">Nuclease</keyword>
<evidence type="ECO:0000313" key="13">
    <source>
        <dbReference type="Proteomes" id="UP000533598"/>
    </source>
</evidence>
<evidence type="ECO:0000256" key="4">
    <source>
        <dbReference type="ARBA" id="ARBA00022723"/>
    </source>
</evidence>
<dbReference type="GO" id="GO:0046872">
    <property type="term" value="F:metal ion binding"/>
    <property type="evidence" value="ECO:0007669"/>
    <property type="project" value="UniProtKB-KW"/>
</dbReference>
<dbReference type="InterPro" id="IPR054712">
    <property type="entry name" value="Cas3-like_dom"/>
</dbReference>
<keyword evidence="5" id="KW-0547">Nucleotide-binding</keyword>
<keyword evidence="4" id="KW-0479">Metal-binding</keyword>
<feature type="domain" description="Helicase ATP-binding" evidence="10">
    <location>
        <begin position="273"/>
        <end position="468"/>
    </location>
</feature>
<keyword evidence="8" id="KW-0067">ATP-binding</keyword>
<dbReference type="SUPFAM" id="SSF52540">
    <property type="entry name" value="P-loop containing nucleoside triphosphate hydrolases"/>
    <property type="match status" value="1"/>
</dbReference>
<organism evidence="12 13">
    <name type="scientific">Crossiella cryophila</name>
    <dbReference type="NCBI Taxonomy" id="43355"/>
    <lineage>
        <taxon>Bacteria</taxon>
        <taxon>Bacillati</taxon>
        <taxon>Actinomycetota</taxon>
        <taxon>Actinomycetes</taxon>
        <taxon>Pseudonocardiales</taxon>
        <taxon>Pseudonocardiaceae</taxon>
        <taxon>Crossiella</taxon>
    </lineage>
</organism>
<evidence type="ECO:0000259" key="11">
    <source>
        <dbReference type="PROSITE" id="PS51643"/>
    </source>
</evidence>
<dbReference type="CDD" id="cd09641">
    <property type="entry name" value="Cas3''_I"/>
    <property type="match status" value="1"/>
</dbReference>
<dbReference type="EMBL" id="JACHMH010000001">
    <property type="protein sequence ID" value="MBB4677193.1"/>
    <property type="molecule type" value="Genomic_DNA"/>
</dbReference>
<dbReference type="PROSITE" id="PS51643">
    <property type="entry name" value="HD_CAS3"/>
    <property type="match status" value="1"/>
</dbReference>
<evidence type="ECO:0000256" key="5">
    <source>
        <dbReference type="ARBA" id="ARBA00022741"/>
    </source>
</evidence>
<dbReference type="Gene3D" id="1.10.3210.30">
    <property type="match status" value="1"/>
</dbReference>
<keyword evidence="9" id="KW-0051">Antiviral defense</keyword>
<dbReference type="PROSITE" id="PS51192">
    <property type="entry name" value="HELICASE_ATP_BIND_1"/>
    <property type="match status" value="1"/>
</dbReference>
<name>A0A7W7CC72_9PSEU</name>
<accession>A0A7W7CC72</accession>
<feature type="domain" description="HD Cas3-type" evidence="11">
    <location>
        <begin position="1"/>
        <end position="200"/>
    </location>
</feature>
<dbReference type="PANTHER" id="PTHR47963:SF9">
    <property type="entry name" value="CRISPR-ASSOCIATED ENDONUCLEASE_HELICASE CAS3"/>
    <property type="match status" value="1"/>
</dbReference>
<dbReference type="Pfam" id="PF22590">
    <property type="entry name" value="Cas3-like_C_2"/>
    <property type="match status" value="1"/>
</dbReference>
<comment type="similarity">
    <text evidence="1">In the N-terminal section; belongs to the CRISPR-associated nuclease Cas3-HD family.</text>
</comment>
<dbReference type="AlphaFoldDB" id="A0A7W7CC72"/>
<dbReference type="GO" id="GO:0003724">
    <property type="term" value="F:RNA helicase activity"/>
    <property type="evidence" value="ECO:0007669"/>
    <property type="project" value="TreeGrafter"/>
</dbReference>
<evidence type="ECO:0000256" key="8">
    <source>
        <dbReference type="ARBA" id="ARBA00022840"/>
    </source>
</evidence>
<dbReference type="PANTHER" id="PTHR47963">
    <property type="entry name" value="DEAD-BOX ATP-DEPENDENT RNA HELICASE 47, MITOCHONDRIAL"/>
    <property type="match status" value="1"/>
</dbReference>
<keyword evidence="7" id="KW-0347">Helicase</keyword>
<comment type="caution">
    <text evidence="12">The sequence shown here is derived from an EMBL/GenBank/DDBJ whole genome shotgun (WGS) entry which is preliminary data.</text>
</comment>